<dbReference type="GO" id="GO:0008104">
    <property type="term" value="P:intracellular protein localization"/>
    <property type="evidence" value="ECO:0007669"/>
    <property type="project" value="TreeGrafter"/>
</dbReference>
<evidence type="ECO:0000256" key="4">
    <source>
        <dbReference type="ARBA" id="ARBA00022490"/>
    </source>
</evidence>
<gene>
    <name evidence="7" type="ORF">SCLTRI_LOCUS5852</name>
</gene>
<dbReference type="EMBL" id="CAJHIA010000017">
    <property type="protein sequence ID" value="CAD6446139.1"/>
    <property type="molecule type" value="Genomic_DNA"/>
</dbReference>
<organism evidence="7 8">
    <name type="scientific">Sclerotinia trifoliorum</name>
    <dbReference type="NCBI Taxonomy" id="28548"/>
    <lineage>
        <taxon>Eukaryota</taxon>
        <taxon>Fungi</taxon>
        <taxon>Dikarya</taxon>
        <taxon>Ascomycota</taxon>
        <taxon>Pezizomycotina</taxon>
        <taxon>Leotiomycetes</taxon>
        <taxon>Helotiales</taxon>
        <taxon>Sclerotiniaceae</taxon>
        <taxon>Sclerotinia</taxon>
    </lineage>
</organism>
<feature type="compositionally biased region" description="Low complexity" evidence="6">
    <location>
        <begin position="184"/>
        <end position="198"/>
    </location>
</feature>
<evidence type="ECO:0000313" key="7">
    <source>
        <dbReference type="EMBL" id="CAD6446139.1"/>
    </source>
</evidence>
<evidence type="ECO:0000256" key="2">
    <source>
        <dbReference type="ARBA" id="ARBA00004496"/>
    </source>
</evidence>
<dbReference type="GO" id="GO:1990846">
    <property type="term" value="F:ribonucleoside-diphosphate reductase inhibitor activity"/>
    <property type="evidence" value="ECO:0007669"/>
    <property type="project" value="TreeGrafter"/>
</dbReference>
<evidence type="ECO:0000256" key="3">
    <source>
        <dbReference type="ARBA" id="ARBA00005459"/>
    </source>
</evidence>
<comment type="caution">
    <text evidence="7">The sequence shown here is derived from an EMBL/GenBank/DDBJ whole genome shotgun (WGS) entry which is preliminary data.</text>
</comment>
<feature type="region of interest" description="Disordered" evidence="6">
    <location>
        <begin position="306"/>
        <end position="328"/>
    </location>
</feature>
<comment type="similarity">
    <text evidence="3">Belongs to the DIF1/spd1 family.</text>
</comment>
<dbReference type="Pfam" id="PF08591">
    <property type="entry name" value="RNR_inhib"/>
    <property type="match status" value="1"/>
</dbReference>
<evidence type="ECO:0000256" key="5">
    <source>
        <dbReference type="ARBA" id="ARBA00023242"/>
    </source>
</evidence>
<evidence type="ECO:0000313" key="8">
    <source>
        <dbReference type="Proteomes" id="UP000624404"/>
    </source>
</evidence>
<keyword evidence="4" id="KW-0963">Cytoplasm</keyword>
<comment type="subcellular location">
    <subcellularLocation>
        <location evidence="2">Cytoplasm</location>
    </subcellularLocation>
    <subcellularLocation>
        <location evidence="1">Nucleus</location>
    </subcellularLocation>
</comment>
<proteinExistence type="inferred from homology"/>
<dbReference type="InterPro" id="IPR013900">
    <property type="entry name" value="RNR_inhibitor"/>
</dbReference>
<reference evidence="7" key="1">
    <citation type="submission" date="2020-10" db="EMBL/GenBank/DDBJ databases">
        <authorList>
            <person name="Kusch S."/>
        </authorList>
    </citation>
    <scope>NUCLEOTIDE SEQUENCE</scope>
    <source>
        <strain evidence="7">SwB9</strain>
    </source>
</reference>
<keyword evidence="8" id="KW-1185">Reference proteome</keyword>
<dbReference type="GO" id="GO:0005737">
    <property type="term" value="C:cytoplasm"/>
    <property type="evidence" value="ECO:0007669"/>
    <property type="project" value="UniProtKB-SubCell"/>
</dbReference>
<dbReference type="OrthoDB" id="4072855at2759"/>
<feature type="region of interest" description="Disordered" evidence="6">
    <location>
        <begin position="183"/>
        <end position="203"/>
    </location>
</feature>
<dbReference type="PANTHER" id="PTHR28081:SF1">
    <property type="entry name" value="DAMAGE-REGULATED IMPORT FACILITATOR 1"/>
    <property type="match status" value="1"/>
</dbReference>
<dbReference type="GO" id="GO:0005634">
    <property type="term" value="C:nucleus"/>
    <property type="evidence" value="ECO:0007669"/>
    <property type="project" value="UniProtKB-SubCell"/>
</dbReference>
<sequence>MLNVPYGVLNQSSSLHRNSIHCTINTAFTGIKQQFNISSSSFLCLGWDTVTPFDFTSNHIRSHNIAQSTLNKPSTSSKAKKCPQTIHHTVSSSHTSKVITMPARQVKRPYAGSQPQITSYFTTGSTSLLAPLPPSQYQPSLPHPIQSSLLSVGMRIRKSVPEGYKTGSYSAFNLFSDNTPAIKSHTSSTSPGSTPAPSKYKATRPRAGIRELTPFCGLMKVGGMSVQGYNESGEAIEEGDEEDYEDRIWDSSQESMMSNGSVGSYGGGTGAKRRFIDDEEEGGNIFGERNEERVLVDVGERRIAMPKSRKSEKGGGNMTTRFNGDENADMDFGEAEFLDYGLVEEVQMGGV</sequence>
<accession>A0A8H2VXW9</accession>
<evidence type="ECO:0000256" key="1">
    <source>
        <dbReference type="ARBA" id="ARBA00004123"/>
    </source>
</evidence>
<keyword evidence="5" id="KW-0539">Nucleus</keyword>
<dbReference type="AlphaFoldDB" id="A0A8H2VXW9"/>
<dbReference type="PANTHER" id="PTHR28081">
    <property type="entry name" value="DAMAGE-REGULATED IMPORT FACILITATOR 1-RELATED"/>
    <property type="match status" value="1"/>
</dbReference>
<evidence type="ECO:0000256" key="6">
    <source>
        <dbReference type="SAM" id="MobiDB-lite"/>
    </source>
</evidence>
<protein>
    <submittedName>
        <fullName evidence="7">E869c905-57bd-40b3-8661-90831d99cb5e-CDS</fullName>
    </submittedName>
</protein>
<dbReference type="Proteomes" id="UP000624404">
    <property type="component" value="Unassembled WGS sequence"/>
</dbReference>
<name>A0A8H2VXW9_9HELO</name>